<organism evidence="4 5">
    <name type="scientific">Bacillus cereus</name>
    <dbReference type="NCBI Taxonomy" id="1396"/>
    <lineage>
        <taxon>Bacteria</taxon>
        <taxon>Bacillati</taxon>
        <taxon>Bacillota</taxon>
        <taxon>Bacilli</taxon>
        <taxon>Bacillales</taxon>
        <taxon>Bacillaceae</taxon>
        <taxon>Bacillus</taxon>
        <taxon>Bacillus cereus group</taxon>
    </lineage>
</organism>
<proteinExistence type="predicted"/>
<comment type="function">
    <text evidence="1">Immunity protein that provides protection for the cell against the toxic effects of SDP, its own SdpC-derived killing factor, and that functions as a receptor/signal transduction protein as well. Once SDP accumulates in the extracellular milieu, SdpI binds to SDP, causing sequestration of SdpR at the bacterial membrane.</text>
</comment>
<dbReference type="Proteomes" id="UP000226357">
    <property type="component" value="Unassembled WGS sequence"/>
</dbReference>
<dbReference type="PANTHER" id="PTHR37810">
    <property type="entry name" value="IMMUNITY PROTEIN SDPI"/>
    <property type="match status" value="1"/>
</dbReference>
<feature type="transmembrane region" description="Helical" evidence="2">
    <location>
        <begin position="184"/>
        <end position="206"/>
    </location>
</feature>
<sequence length="212" mass="23809">MKKHVFPIGLIALTLIAWCVAWPYLPEEIPSHMNVSGEVDGHMSKMGMMIFDVAIMGFIYALFTLLPKIDPKYANYKKFPKALVIMNGAIIFFLFANNMMTLVNALGYNVPIGIVMNVMLGILFIVLGNYMQQCKPNFFMGIKTPWTLSSEEVWRKTHRLGSKIMMVGGIIIILAAFLPGTWKMISVLGVTTFIVVSTMIYSYVAYKKEMGA</sequence>
<dbReference type="GO" id="GO:0016020">
    <property type="term" value="C:membrane"/>
    <property type="evidence" value="ECO:0007669"/>
    <property type="project" value="UniProtKB-SubCell"/>
</dbReference>
<evidence type="ECO:0000256" key="2">
    <source>
        <dbReference type="SAM" id="Phobius"/>
    </source>
</evidence>
<accession>A0AA44TET5</accession>
<gene>
    <name evidence="4" type="ORF">COK38_10660</name>
</gene>
<protein>
    <recommendedName>
        <fullName evidence="1">Immunity protein SdpI</fullName>
    </recommendedName>
</protein>
<dbReference type="EMBL" id="NVBO01000082">
    <property type="protein sequence ID" value="PFS01772.1"/>
    <property type="molecule type" value="Genomic_DNA"/>
</dbReference>
<evidence type="ECO:0000259" key="3">
    <source>
        <dbReference type="Pfam" id="PF07853"/>
    </source>
</evidence>
<dbReference type="Pfam" id="PF07853">
    <property type="entry name" value="DUF1648"/>
    <property type="match status" value="1"/>
</dbReference>
<comment type="caution">
    <text evidence="4">The sequence shown here is derived from an EMBL/GenBank/DDBJ whole genome shotgun (WGS) entry which is preliminary data.</text>
</comment>
<dbReference type="GO" id="GO:0009636">
    <property type="term" value="P:response to toxic substance"/>
    <property type="evidence" value="ECO:0007669"/>
    <property type="project" value="TreeGrafter"/>
</dbReference>
<keyword evidence="1 2" id="KW-0472">Membrane</keyword>
<dbReference type="AlphaFoldDB" id="A0AA44TET5"/>
<feature type="transmembrane region" description="Helical" evidence="2">
    <location>
        <begin position="108"/>
        <end position="130"/>
    </location>
</feature>
<reference evidence="4 5" key="1">
    <citation type="submission" date="2017-09" db="EMBL/GenBank/DDBJ databases">
        <title>Large-scale bioinformatics analysis of Bacillus genomes uncovers conserved roles of natural products in bacterial physiology.</title>
        <authorList>
            <consortium name="Agbiome Team Llc"/>
            <person name="Bleich R.M."/>
            <person name="Grubbs K.J."/>
            <person name="Santa Maria K.C."/>
            <person name="Allen S.E."/>
            <person name="Farag S."/>
            <person name="Shank E.A."/>
            <person name="Bowers A."/>
        </authorList>
    </citation>
    <scope>NUCLEOTIDE SEQUENCE [LARGE SCALE GENOMIC DNA]</scope>
    <source>
        <strain evidence="4 5">AFS067272</strain>
    </source>
</reference>
<dbReference type="PIRSF" id="PIRSF038959">
    <property type="entry name" value="SdpI"/>
    <property type="match status" value="1"/>
</dbReference>
<evidence type="ECO:0000313" key="5">
    <source>
        <dbReference type="Proteomes" id="UP000226357"/>
    </source>
</evidence>
<comment type="subcellular location">
    <subcellularLocation>
        <location evidence="1">Membrane</location>
    </subcellularLocation>
</comment>
<keyword evidence="2" id="KW-0812">Transmembrane</keyword>
<keyword evidence="2" id="KW-1133">Transmembrane helix</keyword>
<evidence type="ECO:0000256" key="1">
    <source>
        <dbReference type="PIRNR" id="PIRNR038959"/>
    </source>
</evidence>
<feature type="transmembrane region" description="Helical" evidence="2">
    <location>
        <begin position="45"/>
        <end position="67"/>
    </location>
</feature>
<dbReference type="RefSeq" id="WP_000716701.1">
    <property type="nucleotide sequence ID" value="NZ_NTUG01000020.1"/>
</dbReference>
<evidence type="ECO:0000313" key="4">
    <source>
        <dbReference type="EMBL" id="PFS01772.1"/>
    </source>
</evidence>
<dbReference type="InterPro" id="IPR026272">
    <property type="entry name" value="SdpI"/>
</dbReference>
<feature type="transmembrane region" description="Helical" evidence="2">
    <location>
        <begin position="160"/>
        <end position="178"/>
    </location>
</feature>
<dbReference type="Pfam" id="PF13630">
    <property type="entry name" value="SdpI"/>
    <property type="match status" value="1"/>
</dbReference>
<dbReference type="InterPro" id="IPR025962">
    <property type="entry name" value="SdpI/YhfL"/>
</dbReference>
<feature type="domain" description="DUF1648" evidence="3">
    <location>
        <begin position="10"/>
        <end position="51"/>
    </location>
</feature>
<dbReference type="PANTHER" id="PTHR37810:SF5">
    <property type="entry name" value="IMMUNITY PROTEIN SDPI"/>
    <property type="match status" value="1"/>
</dbReference>
<feature type="transmembrane region" description="Helical" evidence="2">
    <location>
        <begin position="79"/>
        <end position="96"/>
    </location>
</feature>
<dbReference type="InterPro" id="IPR012867">
    <property type="entry name" value="DUF1648"/>
</dbReference>
<name>A0AA44TET5_BACCE</name>